<comment type="cofactor">
    <cofactor evidence="9">
        <name>[4Fe-4S] cluster</name>
        <dbReference type="ChEBI" id="CHEBI:49883"/>
    </cofactor>
    <text evidence="9">Binds 2 [4Fe-4S] clusters. Binds 1 [4Fe-4S] cluster coordinated with 3 cysteines and an exchangeable S-adenosyl-L-methionine.</text>
</comment>
<dbReference type="CDD" id="cd01335">
    <property type="entry name" value="Radical_SAM"/>
    <property type="match status" value="1"/>
</dbReference>
<dbReference type="InterPro" id="IPR058240">
    <property type="entry name" value="rSAM_sf"/>
</dbReference>
<dbReference type="SFLD" id="SFLDG01071">
    <property type="entry name" value="tRNA_wybutosine-synthesizing"/>
    <property type="match status" value="1"/>
</dbReference>
<keyword evidence="3 9" id="KW-0819">tRNA processing</keyword>
<dbReference type="KEGG" id="mrc:R6Y96_03555"/>
<dbReference type="InterPro" id="IPR023993">
    <property type="entry name" value="TYW1_archaea"/>
</dbReference>
<dbReference type="GO" id="GO:0008033">
    <property type="term" value="P:tRNA processing"/>
    <property type="evidence" value="ECO:0007669"/>
    <property type="project" value="UniProtKB-UniRule"/>
</dbReference>
<dbReference type="InterPro" id="IPR013917">
    <property type="entry name" value="tRNA_wybutosine-synth"/>
</dbReference>
<feature type="domain" description="Radical SAM core" evidence="10">
    <location>
        <begin position="47"/>
        <end position="282"/>
    </location>
</feature>
<proteinExistence type="inferred from homology"/>
<dbReference type="NCBIfam" id="TIGR03972">
    <property type="entry name" value="rSAM_TYW1"/>
    <property type="match status" value="1"/>
</dbReference>
<evidence type="ECO:0000256" key="5">
    <source>
        <dbReference type="ARBA" id="ARBA00023004"/>
    </source>
</evidence>
<dbReference type="RefSeq" id="WP_318622149.1">
    <property type="nucleotide sequence ID" value="NZ_CP137642.1"/>
</dbReference>
<dbReference type="PANTHER" id="PTHR13930">
    <property type="entry name" value="S-ADENOSYL-L-METHIONINE-DEPENDENT TRNA 4-DEMETHYLWYOSINE SYNTHASE"/>
    <property type="match status" value="1"/>
</dbReference>
<organism evidence="11 12">
    <name type="scientific">Methanoculleus receptaculi</name>
    <dbReference type="NCBI Taxonomy" id="394967"/>
    <lineage>
        <taxon>Archaea</taxon>
        <taxon>Methanobacteriati</taxon>
        <taxon>Methanobacteriota</taxon>
        <taxon>Stenosarchaea group</taxon>
        <taxon>Methanomicrobia</taxon>
        <taxon>Methanomicrobiales</taxon>
        <taxon>Methanomicrobiaceae</taxon>
        <taxon>Methanoculleus</taxon>
    </lineage>
</organism>
<evidence type="ECO:0000256" key="8">
    <source>
        <dbReference type="ARBA" id="ARBA00049466"/>
    </source>
</evidence>
<evidence type="ECO:0000256" key="3">
    <source>
        <dbReference type="ARBA" id="ARBA00022694"/>
    </source>
</evidence>
<keyword evidence="7 9" id="KW-0456">Lyase</keyword>
<reference evidence="11 12" key="1">
    <citation type="submission" date="2023-10" db="EMBL/GenBank/DDBJ databases">
        <title>The complete genome sequence of Methanoculleus receptaculi DSM 18860.</title>
        <authorList>
            <person name="Lai S.-J."/>
            <person name="You Y.-T."/>
            <person name="Chen S.-C."/>
        </authorList>
    </citation>
    <scope>NUCLEOTIDE SEQUENCE [LARGE SCALE GENOMIC DNA]</scope>
    <source>
        <strain evidence="11 12">DSM 18860</strain>
    </source>
</reference>
<keyword evidence="4 9" id="KW-0479">Metal-binding</keyword>
<dbReference type="EMBL" id="CP137642">
    <property type="protein sequence ID" value="WOX58328.1"/>
    <property type="molecule type" value="Genomic_DNA"/>
</dbReference>
<evidence type="ECO:0000313" key="12">
    <source>
        <dbReference type="Proteomes" id="UP001305652"/>
    </source>
</evidence>
<comment type="subunit">
    <text evidence="9">Monomer.</text>
</comment>
<dbReference type="PANTHER" id="PTHR13930:SF0">
    <property type="entry name" value="S-ADENOSYL-L-METHIONINE-DEPENDENT TRNA 4-DEMETHYLWYOSINE SYNTHASE TYW1-RELATED"/>
    <property type="match status" value="1"/>
</dbReference>
<comment type="similarity">
    <text evidence="9">Belongs to the TYW1 family.</text>
</comment>
<keyword evidence="12" id="KW-1185">Reference proteome</keyword>
<feature type="binding site" evidence="9">
    <location>
        <position position="70"/>
    </location>
    <ligand>
        <name>[4Fe-4S] cluster</name>
        <dbReference type="ChEBI" id="CHEBI:49883"/>
        <label>2</label>
        <note>4Fe-4S-S-AdoMet</note>
    </ligand>
</feature>
<evidence type="ECO:0000256" key="2">
    <source>
        <dbReference type="ARBA" id="ARBA00022691"/>
    </source>
</evidence>
<evidence type="ECO:0000256" key="9">
    <source>
        <dbReference type="HAMAP-Rule" id="MF_01921"/>
    </source>
</evidence>
<feature type="binding site" evidence="9">
    <location>
        <position position="28"/>
    </location>
    <ligand>
        <name>[4Fe-4S] cluster</name>
        <dbReference type="ChEBI" id="CHEBI:49883"/>
        <label>1</label>
    </ligand>
</feature>
<dbReference type="InterPro" id="IPR034556">
    <property type="entry name" value="tRNA_wybutosine-synthase"/>
</dbReference>
<dbReference type="PROSITE" id="PS51918">
    <property type="entry name" value="RADICAL_SAM"/>
    <property type="match status" value="1"/>
</dbReference>
<dbReference type="HAMAP" id="MF_01921">
    <property type="entry name" value="TYW1_archaea"/>
    <property type="match status" value="1"/>
</dbReference>
<keyword evidence="9" id="KW-0963">Cytoplasm</keyword>
<evidence type="ECO:0000256" key="4">
    <source>
        <dbReference type="ARBA" id="ARBA00022723"/>
    </source>
</evidence>
<dbReference type="InterPro" id="IPR013785">
    <property type="entry name" value="Aldolase_TIM"/>
</dbReference>
<comment type="subcellular location">
    <subcellularLocation>
        <location evidence="9">Cytoplasm</location>
    </subcellularLocation>
</comment>
<feature type="binding site" evidence="9">
    <location>
        <position position="54"/>
    </location>
    <ligand>
        <name>[4Fe-4S] cluster</name>
        <dbReference type="ChEBI" id="CHEBI:49883"/>
        <label>1</label>
    </ligand>
</feature>
<dbReference type="GO" id="GO:0102521">
    <property type="term" value="F:tRNA-4-demethylwyosine synthase activity"/>
    <property type="evidence" value="ECO:0007669"/>
    <property type="project" value="UniProtKB-EC"/>
</dbReference>
<evidence type="ECO:0000256" key="1">
    <source>
        <dbReference type="ARBA" id="ARBA00022485"/>
    </source>
</evidence>
<feature type="binding site" evidence="9">
    <location>
        <position position="63"/>
    </location>
    <ligand>
        <name>[4Fe-4S] cluster</name>
        <dbReference type="ChEBI" id="CHEBI:49883"/>
        <label>2</label>
        <note>4Fe-4S-S-AdoMet</note>
    </ligand>
</feature>
<keyword evidence="2 9" id="KW-0949">S-adenosyl-L-methionine</keyword>
<dbReference type="SFLD" id="SFLDS00029">
    <property type="entry name" value="Radical_SAM"/>
    <property type="match status" value="1"/>
</dbReference>
<dbReference type="GO" id="GO:0046872">
    <property type="term" value="F:metal ion binding"/>
    <property type="evidence" value="ECO:0007669"/>
    <property type="project" value="UniProtKB-KW"/>
</dbReference>
<protein>
    <recommendedName>
        <fullName evidence="9">S-adenosyl-L-methionine-dependent tRNA 4-demethylwyosine synthase</fullName>
        <ecNumber evidence="9">4.1.3.44</ecNumber>
    </recommendedName>
    <alternativeName>
        <fullName evidence="9">tRNA wyosine derivatives biosynthesis protein Taw1</fullName>
    </alternativeName>
</protein>
<evidence type="ECO:0000256" key="6">
    <source>
        <dbReference type="ARBA" id="ARBA00023014"/>
    </source>
</evidence>
<keyword evidence="5 9" id="KW-0408">Iron</keyword>
<keyword evidence="6 9" id="KW-0411">Iron-sulfur</keyword>
<dbReference type="GO" id="GO:0051539">
    <property type="term" value="F:4 iron, 4 sulfur cluster binding"/>
    <property type="evidence" value="ECO:0007669"/>
    <property type="project" value="UniProtKB-UniRule"/>
</dbReference>
<dbReference type="SFLD" id="SFLDF00284">
    <property type="entry name" value="tRNA_wybutosine-synthesizing"/>
    <property type="match status" value="1"/>
</dbReference>
<comment type="catalytic activity">
    <reaction evidence="8 9">
        <text>N(1)-methylguanosine(37) in tRNA(Phe) + pyruvate + S-adenosyl-L-methionine = 4-demethylwyosine(37) in tRNA(Phe) + 5'-deoxyadenosine + L-methionine + CO2 + H2O</text>
        <dbReference type="Rhea" id="RHEA:36347"/>
        <dbReference type="Rhea" id="RHEA-COMP:10164"/>
        <dbReference type="Rhea" id="RHEA-COMP:10165"/>
        <dbReference type="ChEBI" id="CHEBI:15361"/>
        <dbReference type="ChEBI" id="CHEBI:15377"/>
        <dbReference type="ChEBI" id="CHEBI:16526"/>
        <dbReference type="ChEBI" id="CHEBI:17319"/>
        <dbReference type="ChEBI" id="CHEBI:57844"/>
        <dbReference type="ChEBI" id="CHEBI:59789"/>
        <dbReference type="ChEBI" id="CHEBI:64315"/>
        <dbReference type="ChEBI" id="CHEBI:73542"/>
        <dbReference type="EC" id="4.1.3.44"/>
    </reaction>
</comment>
<feature type="binding site" evidence="9">
    <location>
        <position position="67"/>
    </location>
    <ligand>
        <name>[4Fe-4S] cluster</name>
        <dbReference type="ChEBI" id="CHEBI:49883"/>
        <label>2</label>
        <note>4Fe-4S-S-AdoMet</note>
    </ligand>
</feature>
<dbReference type="InterPro" id="IPR007197">
    <property type="entry name" value="rSAM"/>
</dbReference>
<evidence type="ECO:0000256" key="7">
    <source>
        <dbReference type="ARBA" id="ARBA00023239"/>
    </source>
</evidence>
<dbReference type="Proteomes" id="UP001305652">
    <property type="component" value="Chromosome"/>
</dbReference>
<dbReference type="Pfam" id="PF08608">
    <property type="entry name" value="Wyosine_form"/>
    <property type="match status" value="1"/>
</dbReference>
<evidence type="ECO:0000313" key="11">
    <source>
        <dbReference type="EMBL" id="WOX58328.1"/>
    </source>
</evidence>
<sequence length="297" mass="34290">MHSEACNLLRRQGYQFITPASSAAVKPCMWCKRALKGGEMCYKAQFYGIESHRCVQMTPTLRCNQRCLFCWRSFEHEVVEEEECPPEVIIANLRRAQKRALAGYKVSPHVTPERFAEALNPTMVAISLSGEPTCYSRLPELVDGLNREGYTTFLVSNGTRPEVLVRCRPYQTYVSLDAPDRETYLRLCRPEEDYWDLVLESLAGLAGRRSAIRTTLVRGYNDFSPERYAAIYQDSGARFVEVKGYMYLGYSRNRLLREQMPEHAEIREFSEMVSQHSDYFIKDESPLSRVVCLERDV</sequence>
<dbReference type="Gene3D" id="3.20.20.70">
    <property type="entry name" value="Aldolase class I"/>
    <property type="match status" value="1"/>
</dbReference>
<gene>
    <name evidence="11" type="primary">twy1</name>
    <name evidence="9" type="synonym">taw1</name>
    <name evidence="11" type="ORF">R6Y96_03555</name>
</gene>
<comment type="function">
    <text evidence="9">Component of the wyosine derivatives biosynthesis pathway that catalyzes the condensation of N-methylguanine with 2 carbon atoms from pyruvate to form the tricyclic 4-demethylwyosine (imG-14) on guanosine-37 of tRNA(Phe).</text>
</comment>
<evidence type="ECO:0000259" key="10">
    <source>
        <dbReference type="PROSITE" id="PS51918"/>
    </source>
</evidence>
<feature type="binding site" evidence="9">
    <location>
        <position position="41"/>
    </location>
    <ligand>
        <name>[4Fe-4S] cluster</name>
        <dbReference type="ChEBI" id="CHEBI:49883"/>
        <label>1</label>
    </ligand>
</feature>
<dbReference type="SUPFAM" id="SSF102114">
    <property type="entry name" value="Radical SAM enzymes"/>
    <property type="match status" value="1"/>
</dbReference>
<keyword evidence="1 9" id="KW-0004">4Fe-4S</keyword>
<dbReference type="AlphaFoldDB" id="A0AAX4FWJ1"/>
<dbReference type="Pfam" id="PF04055">
    <property type="entry name" value="Radical_SAM"/>
    <property type="match status" value="1"/>
</dbReference>
<dbReference type="GeneID" id="85732202"/>
<accession>A0AAX4FWJ1</accession>
<name>A0AAX4FWJ1_9EURY</name>
<dbReference type="EC" id="4.1.3.44" evidence="9"/>
<dbReference type="GO" id="GO:0005737">
    <property type="term" value="C:cytoplasm"/>
    <property type="evidence" value="ECO:0007669"/>
    <property type="project" value="UniProtKB-SubCell"/>
</dbReference>